<dbReference type="GO" id="GO:0005634">
    <property type="term" value="C:nucleus"/>
    <property type="evidence" value="ECO:0007669"/>
    <property type="project" value="TreeGrafter"/>
</dbReference>
<proteinExistence type="inferred from homology"/>
<organism evidence="3 4">
    <name type="scientific">Phtheirospermum japonicum</name>
    <dbReference type="NCBI Taxonomy" id="374723"/>
    <lineage>
        <taxon>Eukaryota</taxon>
        <taxon>Viridiplantae</taxon>
        <taxon>Streptophyta</taxon>
        <taxon>Embryophyta</taxon>
        <taxon>Tracheophyta</taxon>
        <taxon>Spermatophyta</taxon>
        <taxon>Magnoliopsida</taxon>
        <taxon>eudicotyledons</taxon>
        <taxon>Gunneridae</taxon>
        <taxon>Pentapetalae</taxon>
        <taxon>asterids</taxon>
        <taxon>lamiids</taxon>
        <taxon>Lamiales</taxon>
        <taxon>Orobanchaceae</taxon>
        <taxon>Orobanchaceae incertae sedis</taxon>
        <taxon>Phtheirospermum</taxon>
    </lineage>
</organism>
<dbReference type="OrthoDB" id="668748at2759"/>
<dbReference type="PANTHER" id="PTHR31529:SF4">
    <property type="entry name" value="LOB DOMAIN-CONTAINING PROTEIN 30"/>
    <property type="match status" value="1"/>
</dbReference>
<comment type="similarity">
    <text evidence="1">Belongs to the LOB domain-containing protein family.</text>
</comment>
<comment type="caution">
    <text evidence="3">The sequence shown here is derived from an EMBL/GenBank/DDBJ whole genome shotgun (WGS) entry which is preliminary data.</text>
</comment>
<dbReference type="EMBL" id="BMAC01000323">
    <property type="protein sequence ID" value="GFP93745.1"/>
    <property type="molecule type" value="Genomic_DNA"/>
</dbReference>
<protein>
    <submittedName>
        <fullName evidence="3">LOB domain-containing protein 18</fullName>
    </submittedName>
</protein>
<gene>
    <name evidence="3" type="ORF">PHJA_001518900</name>
</gene>
<accession>A0A830CEV8</accession>
<feature type="domain" description="LOB" evidence="2">
    <location>
        <begin position="1"/>
        <end position="76"/>
    </location>
</feature>
<evidence type="ECO:0000256" key="1">
    <source>
        <dbReference type="ARBA" id="ARBA00005474"/>
    </source>
</evidence>
<dbReference type="Proteomes" id="UP000653305">
    <property type="component" value="Unassembled WGS sequence"/>
</dbReference>
<name>A0A830CEV8_9LAMI</name>
<dbReference type="AlphaFoldDB" id="A0A830CEV8"/>
<keyword evidence="4" id="KW-1185">Reference proteome</keyword>
<dbReference type="InterPro" id="IPR004883">
    <property type="entry name" value="LOB"/>
</dbReference>
<reference evidence="3" key="1">
    <citation type="submission" date="2020-07" db="EMBL/GenBank/DDBJ databases">
        <title>Ethylene signaling mediates host invasion by parasitic plants.</title>
        <authorList>
            <person name="Yoshida S."/>
        </authorList>
    </citation>
    <scope>NUCLEOTIDE SEQUENCE</scope>
    <source>
        <strain evidence="3">Okayama</strain>
    </source>
</reference>
<evidence type="ECO:0000259" key="2">
    <source>
        <dbReference type="PROSITE" id="PS50891"/>
    </source>
</evidence>
<dbReference type="PANTHER" id="PTHR31529">
    <property type="entry name" value="LOB DOMAIN CONTAINING PROTEIN"/>
    <property type="match status" value="1"/>
</dbReference>
<evidence type="ECO:0000313" key="4">
    <source>
        <dbReference type="Proteomes" id="UP000653305"/>
    </source>
</evidence>
<dbReference type="GO" id="GO:0009755">
    <property type="term" value="P:hormone-mediated signaling pathway"/>
    <property type="evidence" value="ECO:0007669"/>
    <property type="project" value="TreeGrafter"/>
</dbReference>
<dbReference type="Pfam" id="PF03195">
    <property type="entry name" value="LOB"/>
    <property type="match status" value="1"/>
</dbReference>
<sequence length="76" mass="8572">MGKSRSDLEHFAAVHKVFGANNVSKQLLHIPPSKGLDAVVTIFYEAQARLRDPIYGCVAHIFALQQQVFNQLFIYI</sequence>
<evidence type="ECO:0000313" key="3">
    <source>
        <dbReference type="EMBL" id="GFP93745.1"/>
    </source>
</evidence>
<dbReference type="PROSITE" id="PS50891">
    <property type="entry name" value="LOB"/>
    <property type="match status" value="1"/>
</dbReference>
<dbReference type="GO" id="GO:0045893">
    <property type="term" value="P:positive regulation of DNA-templated transcription"/>
    <property type="evidence" value="ECO:0007669"/>
    <property type="project" value="TreeGrafter"/>
</dbReference>